<accession>A0AAD4FQE6</accession>
<proteinExistence type="predicted"/>
<dbReference type="RefSeq" id="WP_021032152.1">
    <property type="nucleotide sequence ID" value="NZ_AHBZ03000027.1"/>
</dbReference>
<dbReference type="Proteomes" id="UP000016487">
    <property type="component" value="Unassembled WGS sequence"/>
</dbReference>
<evidence type="ECO:0000313" key="2">
    <source>
        <dbReference type="Proteomes" id="UP000016487"/>
    </source>
</evidence>
<dbReference type="PROSITE" id="PS51257">
    <property type="entry name" value="PROKAR_LIPOPROTEIN"/>
    <property type="match status" value="1"/>
</dbReference>
<organism evidence="1 2">
    <name type="scientific">Pseudoalteromonas citrea</name>
    <dbReference type="NCBI Taxonomy" id="43655"/>
    <lineage>
        <taxon>Bacteria</taxon>
        <taxon>Pseudomonadati</taxon>
        <taxon>Pseudomonadota</taxon>
        <taxon>Gammaproteobacteria</taxon>
        <taxon>Alteromonadales</taxon>
        <taxon>Pseudoalteromonadaceae</taxon>
        <taxon>Pseudoalteromonas</taxon>
    </lineage>
</organism>
<dbReference type="AlphaFoldDB" id="A0AAD4FQE6"/>
<name>A0AAD4FQE6_9GAMM</name>
<reference evidence="1" key="2">
    <citation type="submission" date="2015-03" db="EMBL/GenBank/DDBJ databases">
        <title>Genome sequence of Pseudoalteromonas citrea.</title>
        <authorList>
            <person name="Xie B.-B."/>
            <person name="Rong J.-C."/>
            <person name="Qin Q.-L."/>
            <person name="Zhang Y.-Z."/>
        </authorList>
    </citation>
    <scope>NUCLEOTIDE SEQUENCE</scope>
    <source>
        <strain evidence="1">DSM 8771</strain>
    </source>
</reference>
<gene>
    <name evidence="1" type="ORF">PCIT_b1034</name>
</gene>
<comment type="caution">
    <text evidence="1">The sequence shown here is derived from an EMBL/GenBank/DDBJ whole genome shotgun (WGS) entry which is preliminary data.</text>
</comment>
<sequence>MRLLIILLALLTVAGCSTKFAYRNAGWLTYWYLDDYISSNLH</sequence>
<dbReference type="EMBL" id="AHBZ03000027">
    <property type="protein sequence ID" value="KAF7764929.1"/>
    <property type="molecule type" value="Genomic_DNA"/>
</dbReference>
<evidence type="ECO:0008006" key="3">
    <source>
        <dbReference type="Google" id="ProtNLM"/>
    </source>
</evidence>
<protein>
    <recommendedName>
        <fullName evidence="3">Lipoprotein</fullName>
    </recommendedName>
</protein>
<evidence type="ECO:0000313" key="1">
    <source>
        <dbReference type="EMBL" id="KAF7764929.1"/>
    </source>
</evidence>
<reference evidence="1" key="1">
    <citation type="journal article" date="2012" name="J. Bacteriol.">
        <title>Genome sequences of type strains of seven species of the marine bacterium Pseudoalteromonas.</title>
        <authorList>
            <person name="Xie B.B."/>
            <person name="Shu Y.L."/>
            <person name="Qin Q.L."/>
            <person name="Rong J.C."/>
            <person name="Zhang X.Y."/>
            <person name="Chen X.L."/>
            <person name="Shi M."/>
            <person name="He H.L."/>
            <person name="Zhou B.C."/>
            <person name="Zhang Y.Z."/>
        </authorList>
    </citation>
    <scope>NUCLEOTIDE SEQUENCE</scope>
    <source>
        <strain evidence="1">DSM 8771</strain>
    </source>
</reference>